<dbReference type="PANTHER" id="PTHR32060:SF30">
    <property type="entry name" value="CARBOXY-TERMINAL PROCESSING PROTEASE CTPA"/>
    <property type="match status" value="1"/>
</dbReference>
<evidence type="ECO:0000256" key="5">
    <source>
        <dbReference type="RuleBase" id="RU004404"/>
    </source>
</evidence>
<evidence type="ECO:0000256" key="6">
    <source>
        <dbReference type="SAM" id="MobiDB-lite"/>
    </source>
</evidence>
<dbReference type="Pfam" id="PF17820">
    <property type="entry name" value="PDZ_6"/>
    <property type="match status" value="1"/>
</dbReference>
<dbReference type="InterPro" id="IPR041489">
    <property type="entry name" value="PDZ_6"/>
</dbReference>
<dbReference type="AlphaFoldDB" id="A0A2N1PU68"/>
<feature type="region of interest" description="Disordered" evidence="6">
    <location>
        <begin position="378"/>
        <end position="409"/>
    </location>
</feature>
<dbReference type="Proteomes" id="UP000233256">
    <property type="component" value="Unassembled WGS sequence"/>
</dbReference>
<evidence type="ECO:0000256" key="2">
    <source>
        <dbReference type="ARBA" id="ARBA00022670"/>
    </source>
</evidence>
<protein>
    <submittedName>
        <fullName evidence="8">Peptidase S41</fullName>
    </submittedName>
</protein>
<dbReference type="CDD" id="cd06782">
    <property type="entry name" value="cpPDZ_CPP-like"/>
    <property type="match status" value="1"/>
</dbReference>
<dbReference type="Gene3D" id="3.90.226.10">
    <property type="entry name" value="2-enoyl-CoA Hydratase, Chain A, domain 1"/>
    <property type="match status" value="1"/>
</dbReference>
<evidence type="ECO:0000313" key="9">
    <source>
        <dbReference type="Proteomes" id="UP000233256"/>
    </source>
</evidence>
<evidence type="ECO:0000256" key="3">
    <source>
        <dbReference type="ARBA" id="ARBA00022801"/>
    </source>
</evidence>
<evidence type="ECO:0000256" key="1">
    <source>
        <dbReference type="ARBA" id="ARBA00009179"/>
    </source>
</evidence>
<dbReference type="GO" id="GO:0004175">
    <property type="term" value="F:endopeptidase activity"/>
    <property type="evidence" value="ECO:0007669"/>
    <property type="project" value="TreeGrafter"/>
</dbReference>
<comment type="similarity">
    <text evidence="1 5">Belongs to the peptidase S41A family.</text>
</comment>
<dbReference type="InterPro" id="IPR036034">
    <property type="entry name" value="PDZ_sf"/>
</dbReference>
<dbReference type="EMBL" id="PGXC01000001">
    <property type="protein sequence ID" value="PKK91887.1"/>
    <property type="molecule type" value="Genomic_DNA"/>
</dbReference>
<evidence type="ECO:0000256" key="4">
    <source>
        <dbReference type="ARBA" id="ARBA00022825"/>
    </source>
</evidence>
<evidence type="ECO:0000259" key="7">
    <source>
        <dbReference type="PROSITE" id="PS50106"/>
    </source>
</evidence>
<accession>A0A2N1PU68</accession>
<keyword evidence="2 5" id="KW-0645">Protease</keyword>
<dbReference type="GO" id="GO:0008236">
    <property type="term" value="F:serine-type peptidase activity"/>
    <property type="evidence" value="ECO:0007669"/>
    <property type="project" value="UniProtKB-KW"/>
</dbReference>
<dbReference type="InterPro" id="IPR055210">
    <property type="entry name" value="CtpA/B_N"/>
</dbReference>
<dbReference type="FunFam" id="2.30.42.10:FF:000063">
    <property type="entry name" value="Peptidase, S41 family"/>
    <property type="match status" value="1"/>
</dbReference>
<dbReference type="InterPro" id="IPR005151">
    <property type="entry name" value="Tail-specific_protease"/>
</dbReference>
<dbReference type="InterPro" id="IPR029045">
    <property type="entry name" value="ClpP/crotonase-like_dom_sf"/>
</dbReference>
<sequence length="474" mass="50781">MISSYIGIESGNRTNVIFLLLLAFLVSVMVGPVFSGRLPINDYRSLEPLRKVMTIIQKDYVDSQASDTRELVFGAIRGMLKTLDDPYTRFLDPETYREMKIETNGAFGGLGIVIGVRDGQLTIISPISGTPADRAGIRPGDRIVAVEGENLKDVSLQDAIKLLKGPEGTTISFQVAREGKRDPIPFTLTREVIKIQSVAHEMAPNKVGYLRISQFIETTASDVEKSLEQLVTAGAKAIVLDLRNNPGGLLEAAVRVSELFLSSGTVVSVQARDGRKVEYTSSGTRFPSLPMMVMVNRGSASASEIVAGALRDNGRAMLAGEKTYGKGCVQSVIPIDDEAAVAITTAWYFTPAGDCIHDRGILPDLTLLDDQVLAESTANEKEQISGQPGGLKDETGSGRRLNGPVGGAKAGTAAGAIADSADKDSAAHSIISRSDISLQRVLEMMNAHLLLSSSEKTGRRKFAEAPASNRDESR</sequence>
<dbReference type="GO" id="GO:0006508">
    <property type="term" value="P:proteolysis"/>
    <property type="evidence" value="ECO:0007669"/>
    <property type="project" value="UniProtKB-KW"/>
</dbReference>
<dbReference type="CDD" id="cd07560">
    <property type="entry name" value="Peptidase_S41_CPP"/>
    <property type="match status" value="1"/>
</dbReference>
<evidence type="ECO:0000313" key="8">
    <source>
        <dbReference type="EMBL" id="PKK91887.1"/>
    </source>
</evidence>
<gene>
    <name evidence="8" type="ORF">CVV64_00225</name>
</gene>
<dbReference type="Gene3D" id="3.30.750.44">
    <property type="match status" value="1"/>
</dbReference>
<keyword evidence="3 5" id="KW-0378">Hydrolase</keyword>
<dbReference type="PROSITE" id="PS50106">
    <property type="entry name" value="PDZ"/>
    <property type="match status" value="1"/>
</dbReference>
<name>A0A2N1PU68_9BACT</name>
<feature type="region of interest" description="Disordered" evidence="6">
    <location>
        <begin position="454"/>
        <end position="474"/>
    </location>
</feature>
<dbReference type="SMART" id="SM00245">
    <property type="entry name" value="TSPc"/>
    <property type="match status" value="1"/>
</dbReference>
<comment type="caution">
    <text evidence="8">The sequence shown here is derived from an EMBL/GenBank/DDBJ whole genome shotgun (WGS) entry which is preliminary data.</text>
</comment>
<dbReference type="Pfam" id="PF22694">
    <property type="entry name" value="CtpB_N-like"/>
    <property type="match status" value="1"/>
</dbReference>
<proteinExistence type="inferred from homology"/>
<dbReference type="SUPFAM" id="SSF50156">
    <property type="entry name" value="PDZ domain-like"/>
    <property type="match status" value="1"/>
</dbReference>
<dbReference type="InterPro" id="IPR004447">
    <property type="entry name" value="Peptidase_S41A"/>
</dbReference>
<keyword evidence="4 5" id="KW-0720">Serine protease</keyword>
<dbReference type="SUPFAM" id="SSF52096">
    <property type="entry name" value="ClpP/crotonase"/>
    <property type="match status" value="1"/>
</dbReference>
<dbReference type="Pfam" id="PF03572">
    <property type="entry name" value="Peptidase_S41"/>
    <property type="match status" value="1"/>
</dbReference>
<dbReference type="NCBIfam" id="TIGR00225">
    <property type="entry name" value="prc"/>
    <property type="match status" value="1"/>
</dbReference>
<dbReference type="SMART" id="SM00228">
    <property type="entry name" value="PDZ"/>
    <property type="match status" value="1"/>
</dbReference>
<organism evidence="8 9">
    <name type="scientific">Candidatus Wallbacteria bacterium HGW-Wallbacteria-1</name>
    <dbReference type="NCBI Taxonomy" id="2013854"/>
    <lineage>
        <taxon>Bacteria</taxon>
        <taxon>Candidatus Walliibacteriota</taxon>
    </lineage>
</organism>
<dbReference type="GO" id="GO:0030288">
    <property type="term" value="C:outer membrane-bounded periplasmic space"/>
    <property type="evidence" value="ECO:0007669"/>
    <property type="project" value="TreeGrafter"/>
</dbReference>
<feature type="domain" description="PDZ" evidence="7">
    <location>
        <begin position="98"/>
        <end position="164"/>
    </location>
</feature>
<dbReference type="InterPro" id="IPR001478">
    <property type="entry name" value="PDZ"/>
</dbReference>
<reference evidence="8 9" key="1">
    <citation type="journal article" date="2017" name="ISME J.">
        <title>Potential for microbial H2 and metal transformations associated with novel bacteria and archaea in deep terrestrial subsurface sediments.</title>
        <authorList>
            <person name="Hernsdorf A.W."/>
            <person name="Amano Y."/>
            <person name="Miyakawa K."/>
            <person name="Ise K."/>
            <person name="Suzuki Y."/>
            <person name="Anantharaman K."/>
            <person name="Probst A."/>
            <person name="Burstein D."/>
            <person name="Thomas B.C."/>
            <person name="Banfield J.F."/>
        </authorList>
    </citation>
    <scope>NUCLEOTIDE SEQUENCE [LARGE SCALE GENOMIC DNA]</scope>
    <source>
        <strain evidence="8">HGW-Wallbacteria-1</strain>
    </source>
</reference>
<dbReference type="Gene3D" id="2.30.42.10">
    <property type="match status" value="1"/>
</dbReference>
<dbReference type="PANTHER" id="PTHR32060">
    <property type="entry name" value="TAIL-SPECIFIC PROTEASE"/>
    <property type="match status" value="1"/>
</dbReference>
<dbReference type="GO" id="GO:0007165">
    <property type="term" value="P:signal transduction"/>
    <property type="evidence" value="ECO:0007669"/>
    <property type="project" value="TreeGrafter"/>
</dbReference>